<dbReference type="RefSeq" id="XP_069226731.1">
    <property type="nucleotide sequence ID" value="XM_069376387.1"/>
</dbReference>
<reference evidence="1 2" key="1">
    <citation type="journal article" date="2020" name="Microbiol. Resour. Announc.">
        <title>Draft Genome Sequence of a Cladosporium Species Isolated from the Mesophotic Ascidian Didemnum maculosum.</title>
        <authorList>
            <person name="Gioti A."/>
            <person name="Siaperas R."/>
            <person name="Nikolaivits E."/>
            <person name="Le Goff G."/>
            <person name="Ouazzani J."/>
            <person name="Kotoulas G."/>
            <person name="Topakas E."/>
        </authorList>
    </citation>
    <scope>NUCLEOTIDE SEQUENCE [LARGE SCALE GENOMIC DNA]</scope>
    <source>
        <strain evidence="1 2">TM138-S3</strain>
    </source>
</reference>
<protein>
    <submittedName>
        <fullName evidence="1">Uncharacterized protein</fullName>
    </submittedName>
</protein>
<evidence type="ECO:0000313" key="2">
    <source>
        <dbReference type="Proteomes" id="UP000803884"/>
    </source>
</evidence>
<proteinExistence type="predicted"/>
<dbReference type="AlphaFoldDB" id="A0AB34KKW7"/>
<dbReference type="Proteomes" id="UP000803884">
    <property type="component" value="Unassembled WGS sequence"/>
</dbReference>
<comment type="caution">
    <text evidence="1">The sequence shown here is derived from an EMBL/GenBank/DDBJ whole genome shotgun (WGS) entry which is preliminary data.</text>
</comment>
<sequence length="190" mass="21544">MSTLVEPHEALQLAEKQTAYHTKAVRRLDCSATDLNDLLEIARGLQPKDVFKEYQEIRFVYEYLHMGEGLSAVRELIKSWIDKVENIADVESLMSRKKAWKVLNGFAVFKMKEQSGVAWSRLCDHGRTDADLENKNHPQTIVFIALTKLDYDNGFFMPLESGTYVCIDSTADIVYPPSGGGMGVMMYLNI</sequence>
<gene>
    <name evidence="1" type="ORF">WHR41_07783</name>
</gene>
<dbReference type="GeneID" id="96009225"/>
<organism evidence="1 2">
    <name type="scientific">Cladosporium halotolerans</name>
    <dbReference type="NCBI Taxonomy" id="1052096"/>
    <lineage>
        <taxon>Eukaryota</taxon>
        <taxon>Fungi</taxon>
        <taxon>Dikarya</taxon>
        <taxon>Ascomycota</taxon>
        <taxon>Pezizomycotina</taxon>
        <taxon>Dothideomycetes</taxon>
        <taxon>Dothideomycetidae</taxon>
        <taxon>Cladosporiales</taxon>
        <taxon>Cladosporiaceae</taxon>
        <taxon>Cladosporium</taxon>
    </lineage>
</organism>
<evidence type="ECO:0000313" key="1">
    <source>
        <dbReference type="EMBL" id="KAL1583624.1"/>
    </source>
</evidence>
<keyword evidence="2" id="KW-1185">Reference proteome</keyword>
<accession>A0AB34KKW7</accession>
<dbReference type="EMBL" id="JAAQHG020000033">
    <property type="protein sequence ID" value="KAL1583624.1"/>
    <property type="molecule type" value="Genomic_DNA"/>
</dbReference>
<name>A0AB34KKW7_9PEZI</name>